<comment type="similarity">
    <text evidence="1">Belongs to the FAM136 family.</text>
</comment>
<dbReference type="PANTHER" id="PTHR21096:SF0">
    <property type="entry name" value="PROTEIN FAM136A"/>
    <property type="match status" value="1"/>
</dbReference>
<comment type="caution">
    <text evidence="2">The sequence shown here is derived from an EMBL/GenBank/DDBJ whole genome shotgun (WGS) entry which is preliminary data.</text>
</comment>
<evidence type="ECO:0000313" key="2">
    <source>
        <dbReference type="EMBL" id="KAK2156881.1"/>
    </source>
</evidence>
<reference evidence="2" key="1">
    <citation type="journal article" date="2023" name="Mol. Biol. Evol.">
        <title>Third-Generation Sequencing Reveals the Adaptive Role of the Epigenome in Three Deep-Sea Polychaetes.</title>
        <authorList>
            <person name="Perez M."/>
            <person name="Aroh O."/>
            <person name="Sun Y."/>
            <person name="Lan Y."/>
            <person name="Juniper S.K."/>
            <person name="Young C.R."/>
            <person name="Angers B."/>
            <person name="Qian P.Y."/>
        </authorList>
    </citation>
    <scope>NUCLEOTIDE SEQUENCE</scope>
    <source>
        <strain evidence="2">R07B-5</strain>
    </source>
</reference>
<keyword evidence="3" id="KW-1185">Reference proteome</keyword>
<dbReference type="EMBL" id="JAODUO010001928">
    <property type="protein sequence ID" value="KAK2156881.1"/>
    <property type="molecule type" value="Genomic_DNA"/>
</dbReference>
<dbReference type="InterPro" id="IPR008560">
    <property type="entry name" value="DUF842_euk"/>
</dbReference>
<evidence type="ECO:0000313" key="3">
    <source>
        <dbReference type="Proteomes" id="UP001209878"/>
    </source>
</evidence>
<protein>
    <recommendedName>
        <fullName evidence="4">Protein FAM136A</fullName>
    </recommendedName>
</protein>
<evidence type="ECO:0008006" key="4">
    <source>
        <dbReference type="Google" id="ProtNLM"/>
    </source>
</evidence>
<dbReference type="PANTHER" id="PTHR21096">
    <property type="entry name" value="PROTEIN FAM136A"/>
    <property type="match status" value="1"/>
</dbReference>
<name>A0AAD9N6J9_RIDPI</name>
<accession>A0AAD9N6J9</accession>
<dbReference type="Pfam" id="PF05811">
    <property type="entry name" value="DUF842"/>
    <property type="match status" value="1"/>
</dbReference>
<sequence>METVQARVQEAISNLMTKLDREHLRKIQKNMYQCSAACCDKDHYNMEEVQRCVEQCSEPISKTQSFIETEMSHFQNRLQRCAMDCQDKARDQVSSTSSEAEISAYRGQMEKCVIKCADDHVGLIPNMLKRMQEVLKAHH</sequence>
<dbReference type="GO" id="GO:0005737">
    <property type="term" value="C:cytoplasm"/>
    <property type="evidence" value="ECO:0007669"/>
    <property type="project" value="TreeGrafter"/>
</dbReference>
<dbReference type="AlphaFoldDB" id="A0AAD9N6J9"/>
<evidence type="ECO:0000256" key="1">
    <source>
        <dbReference type="ARBA" id="ARBA00009952"/>
    </source>
</evidence>
<dbReference type="Proteomes" id="UP001209878">
    <property type="component" value="Unassembled WGS sequence"/>
</dbReference>
<organism evidence="2 3">
    <name type="scientific">Ridgeia piscesae</name>
    <name type="common">Tubeworm</name>
    <dbReference type="NCBI Taxonomy" id="27915"/>
    <lineage>
        <taxon>Eukaryota</taxon>
        <taxon>Metazoa</taxon>
        <taxon>Spiralia</taxon>
        <taxon>Lophotrochozoa</taxon>
        <taxon>Annelida</taxon>
        <taxon>Polychaeta</taxon>
        <taxon>Sedentaria</taxon>
        <taxon>Canalipalpata</taxon>
        <taxon>Sabellida</taxon>
        <taxon>Siboglinidae</taxon>
        <taxon>Ridgeia</taxon>
    </lineage>
</organism>
<proteinExistence type="inferred from homology"/>
<gene>
    <name evidence="2" type="ORF">NP493_1930g00015</name>
</gene>